<gene>
    <name evidence="1" type="ORF">DACRYDRAFT_22184</name>
</gene>
<sequence length="62" mass="6877">MTTPPERQRMKEIDTRRRAAASIYPPREGISAHQHFGQALPTSCYAGCDQGKTSDQGSPCQR</sequence>
<dbReference type="EMBL" id="JH795863">
    <property type="protein sequence ID" value="EJU01794.1"/>
    <property type="molecule type" value="Genomic_DNA"/>
</dbReference>
<evidence type="ECO:0000313" key="2">
    <source>
        <dbReference type="Proteomes" id="UP000030653"/>
    </source>
</evidence>
<keyword evidence="2" id="KW-1185">Reference proteome</keyword>
<evidence type="ECO:0000313" key="1">
    <source>
        <dbReference type="EMBL" id="EJU01794.1"/>
    </source>
</evidence>
<dbReference type="GeneID" id="63687780"/>
<organism evidence="1 2">
    <name type="scientific">Dacryopinax primogenitus (strain DJM 731)</name>
    <name type="common">Brown rot fungus</name>
    <dbReference type="NCBI Taxonomy" id="1858805"/>
    <lineage>
        <taxon>Eukaryota</taxon>
        <taxon>Fungi</taxon>
        <taxon>Dikarya</taxon>
        <taxon>Basidiomycota</taxon>
        <taxon>Agaricomycotina</taxon>
        <taxon>Dacrymycetes</taxon>
        <taxon>Dacrymycetales</taxon>
        <taxon>Dacrymycetaceae</taxon>
        <taxon>Dacryopinax</taxon>
    </lineage>
</organism>
<proteinExistence type="predicted"/>
<name>M5FZ58_DACPD</name>
<dbReference type="AlphaFoldDB" id="M5FZ58"/>
<dbReference type="Proteomes" id="UP000030653">
    <property type="component" value="Unassembled WGS sequence"/>
</dbReference>
<accession>M5FZ58</accession>
<protein>
    <submittedName>
        <fullName evidence="1">Uncharacterized protein</fullName>
    </submittedName>
</protein>
<dbReference type="RefSeq" id="XP_040628691.1">
    <property type="nucleotide sequence ID" value="XM_040772718.1"/>
</dbReference>
<dbReference type="HOGENOM" id="CLU_2904140_0_0_1"/>
<reference evidence="1 2" key="1">
    <citation type="journal article" date="2012" name="Science">
        <title>The Paleozoic origin of enzymatic lignin decomposition reconstructed from 31 fungal genomes.</title>
        <authorList>
            <person name="Floudas D."/>
            <person name="Binder M."/>
            <person name="Riley R."/>
            <person name="Barry K."/>
            <person name="Blanchette R.A."/>
            <person name="Henrissat B."/>
            <person name="Martinez A.T."/>
            <person name="Otillar R."/>
            <person name="Spatafora J.W."/>
            <person name="Yadav J.S."/>
            <person name="Aerts A."/>
            <person name="Benoit I."/>
            <person name="Boyd A."/>
            <person name="Carlson A."/>
            <person name="Copeland A."/>
            <person name="Coutinho P.M."/>
            <person name="de Vries R.P."/>
            <person name="Ferreira P."/>
            <person name="Findley K."/>
            <person name="Foster B."/>
            <person name="Gaskell J."/>
            <person name="Glotzer D."/>
            <person name="Gorecki P."/>
            <person name="Heitman J."/>
            <person name="Hesse C."/>
            <person name="Hori C."/>
            <person name="Igarashi K."/>
            <person name="Jurgens J.A."/>
            <person name="Kallen N."/>
            <person name="Kersten P."/>
            <person name="Kohler A."/>
            <person name="Kuees U."/>
            <person name="Kumar T.K.A."/>
            <person name="Kuo A."/>
            <person name="LaButti K."/>
            <person name="Larrondo L.F."/>
            <person name="Lindquist E."/>
            <person name="Ling A."/>
            <person name="Lombard V."/>
            <person name="Lucas S."/>
            <person name="Lundell T."/>
            <person name="Martin R."/>
            <person name="McLaughlin D.J."/>
            <person name="Morgenstern I."/>
            <person name="Morin E."/>
            <person name="Murat C."/>
            <person name="Nagy L.G."/>
            <person name="Nolan M."/>
            <person name="Ohm R.A."/>
            <person name="Patyshakuliyeva A."/>
            <person name="Rokas A."/>
            <person name="Ruiz-Duenas F.J."/>
            <person name="Sabat G."/>
            <person name="Salamov A."/>
            <person name="Samejima M."/>
            <person name="Schmutz J."/>
            <person name="Slot J.C."/>
            <person name="St John F."/>
            <person name="Stenlid J."/>
            <person name="Sun H."/>
            <person name="Sun S."/>
            <person name="Syed K."/>
            <person name="Tsang A."/>
            <person name="Wiebenga A."/>
            <person name="Young D."/>
            <person name="Pisabarro A."/>
            <person name="Eastwood D.C."/>
            <person name="Martin F."/>
            <person name="Cullen D."/>
            <person name="Grigoriev I.V."/>
            <person name="Hibbett D.S."/>
        </authorList>
    </citation>
    <scope>NUCLEOTIDE SEQUENCE [LARGE SCALE GENOMIC DNA]</scope>
    <source>
        <strain evidence="1 2">DJM-731 SS1</strain>
    </source>
</reference>